<dbReference type="OrthoDB" id="441731at2759"/>
<evidence type="ECO:0000313" key="1">
    <source>
        <dbReference type="EMBL" id="CAI4009904.1"/>
    </source>
</evidence>
<protein>
    <submittedName>
        <fullName evidence="1">Uncharacterized protein</fullName>
    </submittedName>
</protein>
<dbReference type="Gene3D" id="1.25.10.10">
    <property type="entry name" value="Leucine-rich Repeat Variant"/>
    <property type="match status" value="1"/>
</dbReference>
<accession>A0A9P1DJ58</accession>
<sequence length="170" mass="18089">MDLSADFERALDERDLSGILQEMRRRPGEIEVQQAASDAIFRCVQHNPSAAKEAVALGGLQDLSGAIKGNVGHRDLCTEACTALWRLCREGGFAVAQAAIQQGCFEALKSVLDAHPEGSAPNEAALLALGCLADHGMVSFGGKDQVQEMGTKKQKGKATALIRIIPEQGF</sequence>
<dbReference type="EMBL" id="CAMXCT010004668">
    <property type="protein sequence ID" value="CAI4009904.1"/>
    <property type="molecule type" value="Genomic_DNA"/>
</dbReference>
<dbReference type="SUPFAM" id="SSF48371">
    <property type="entry name" value="ARM repeat"/>
    <property type="match status" value="1"/>
</dbReference>
<dbReference type="EMBL" id="CAMXCT030004668">
    <property type="protein sequence ID" value="CAL4797216.1"/>
    <property type="molecule type" value="Genomic_DNA"/>
</dbReference>
<name>A0A9P1DJ58_9DINO</name>
<dbReference type="InterPro" id="IPR011989">
    <property type="entry name" value="ARM-like"/>
</dbReference>
<reference evidence="2" key="2">
    <citation type="submission" date="2024-04" db="EMBL/GenBank/DDBJ databases">
        <authorList>
            <person name="Chen Y."/>
            <person name="Shah S."/>
            <person name="Dougan E. K."/>
            <person name="Thang M."/>
            <person name="Chan C."/>
        </authorList>
    </citation>
    <scope>NUCLEOTIDE SEQUENCE [LARGE SCALE GENOMIC DNA]</scope>
</reference>
<dbReference type="InterPro" id="IPR016024">
    <property type="entry name" value="ARM-type_fold"/>
</dbReference>
<evidence type="ECO:0000313" key="3">
    <source>
        <dbReference type="Proteomes" id="UP001152797"/>
    </source>
</evidence>
<proteinExistence type="predicted"/>
<gene>
    <name evidence="1" type="ORF">C1SCF055_LOCUS35229</name>
</gene>
<dbReference type="AlphaFoldDB" id="A0A9P1DJ58"/>
<comment type="caution">
    <text evidence="1">The sequence shown here is derived from an EMBL/GenBank/DDBJ whole genome shotgun (WGS) entry which is preliminary data.</text>
</comment>
<organism evidence="1">
    <name type="scientific">Cladocopium goreaui</name>
    <dbReference type="NCBI Taxonomy" id="2562237"/>
    <lineage>
        <taxon>Eukaryota</taxon>
        <taxon>Sar</taxon>
        <taxon>Alveolata</taxon>
        <taxon>Dinophyceae</taxon>
        <taxon>Suessiales</taxon>
        <taxon>Symbiodiniaceae</taxon>
        <taxon>Cladocopium</taxon>
    </lineage>
</organism>
<keyword evidence="3" id="KW-1185">Reference proteome</keyword>
<evidence type="ECO:0000313" key="2">
    <source>
        <dbReference type="EMBL" id="CAL1163279.1"/>
    </source>
</evidence>
<dbReference type="Proteomes" id="UP001152797">
    <property type="component" value="Unassembled WGS sequence"/>
</dbReference>
<dbReference type="EMBL" id="CAMXCT020004668">
    <property type="protein sequence ID" value="CAL1163279.1"/>
    <property type="molecule type" value="Genomic_DNA"/>
</dbReference>
<reference evidence="1" key="1">
    <citation type="submission" date="2022-10" db="EMBL/GenBank/DDBJ databases">
        <authorList>
            <person name="Chen Y."/>
            <person name="Dougan E. K."/>
            <person name="Chan C."/>
            <person name="Rhodes N."/>
            <person name="Thang M."/>
        </authorList>
    </citation>
    <scope>NUCLEOTIDE SEQUENCE</scope>
</reference>